<dbReference type="AlphaFoldDB" id="A0AAN6G524"/>
<dbReference type="Proteomes" id="UP001176521">
    <property type="component" value="Unassembled WGS sequence"/>
</dbReference>
<dbReference type="EMBL" id="JAPDMQ010001643">
    <property type="protein sequence ID" value="KAK0517752.1"/>
    <property type="molecule type" value="Genomic_DNA"/>
</dbReference>
<name>A0AAN6G524_9BASI</name>
<evidence type="ECO:0000313" key="2">
    <source>
        <dbReference type="Proteomes" id="UP001176521"/>
    </source>
</evidence>
<sequence>MDTASDSEGEIIAIMSDGDTKDGEYESDFGVSFPGQVVGHQGHQQLKPTLDFTIISDNTDALLKIGEHAKDDAYLATTKQAHDLLCRQQPREWAKRAFLARHNAPELHHYMATSSTQSNGIVY</sequence>
<protein>
    <submittedName>
        <fullName evidence="1">Uncharacterized protein</fullName>
    </submittedName>
</protein>
<organism evidence="1 2">
    <name type="scientific">Tilletia horrida</name>
    <dbReference type="NCBI Taxonomy" id="155126"/>
    <lineage>
        <taxon>Eukaryota</taxon>
        <taxon>Fungi</taxon>
        <taxon>Dikarya</taxon>
        <taxon>Basidiomycota</taxon>
        <taxon>Ustilaginomycotina</taxon>
        <taxon>Exobasidiomycetes</taxon>
        <taxon>Tilletiales</taxon>
        <taxon>Tilletiaceae</taxon>
        <taxon>Tilletia</taxon>
    </lineage>
</organism>
<comment type="caution">
    <text evidence="1">The sequence shown here is derived from an EMBL/GenBank/DDBJ whole genome shotgun (WGS) entry which is preliminary data.</text>
</comment>
<proteinExistence type="predicted"/>
<accession>A0AAN6G524</accession>
<evidence type="ECO:0000313" key="1">
    <source>
        <dbReference type="EMBL" id="KAK0517752.1"/>
    </source>
</evidence>
<gene>
    <name evidence="1" type="ORF">OC842_008012</name>
</gene>
<feature type="non-terminal residue" evidence="1">
    <location>
        <position position="123"/>
    </location>
</feature>
<reference evidence="1" key="1">
    <citation type="journal article" date="2023" name="PhytoFront">
        <title>Draft Genome Resources of Seven Strains of Tilletia horrida, Causal Agent of Kernel Smut of Rice.</title>
        <authorList>
            <person name="Khanal S."/>
            <person name="Antony Babu S."/>
            <person name="Zhou X.G."/>
        </authorList>
    </citation>
    <scope>NUCLEOTIDE SEQUENCE</scope>
    <source>
        <strain evidence="1">TX3</strain>
    </source>
</reference>
<keyword evidence="2" id="KW-1185">Reference proteome</keyword>